<gene>
    <name evidence="1" type="ORF">EPD65_00040</name>
</gene>
<organism evidence="1 2">
    <name type="scientific">Nocardioides jejuensis</name>
    <dbReference type="NCBI Taxonomy" id="2502782"/>
    <lineage>
        <taxon>Bacteria</taxon>
        <taxon>Bacillati</taxon>
        <taxon>Actinomycetota</taxon>
        <taxon>Actinomycetes</taxon>
        <taxon>Propionibacteriales</taxon>
        <taxon>Nocardioidaceae</taxon>
        <taxon>Nocardioides</taxon>
    </lineage>
</organism>
<dbReference type="Gene3D" id="3.30.300.20">
    <property type="match status" value="1"/>
</dbReference>
<evidence type="ECO:0000313" key="2">
    <source>
        <dbReference type="Proteomes" id="UP000295453"/>
    </source>
</evidence>
<dbReference type="AlphaFoldDB" id="A0A4R1CLA8"/>
<dbReference type="InterPro" id="IPR036102">
    <property type="entry name" value="OsmC/Ohrsf"/>
</dbReference>
<dbReference type="InterPro" id="IPR015946">
    <property type="entry name" value="KH_dom-like_a/b"/>
</dbReference>
<reference evidence="1 2" key="1">
    <citation type="submission" date="2019-03" db="EMBL/GenBank/DDBJ databases">
        <authorList>
            <person name="Kim M.K.M."/>
        </authorList>
    </citation>
    <scope>NUCLEOTIDE SEQUENCE [LARGE SCALE GENOMIC DNA]</scope>
    <source>
        <strain evidence="1 2">18JY15-6</strain>
    </source>
</reference>
<evidence type="ECO:0000313" key="1">
    <source>
        <dbReference type="EMBL" id="TCJ31006.1"/>
    </source>
</evidence>
<protein>
    <submittedName>
        <fullName evidence="1">OsmC family peroxiredoxin</fullName>
    </submittedName>
</protein>
<name>A0A4R1CLA8_9ACTN</name>
<dbReference type="EMBL" id="SJZJ01000001">
    <property type="protein sequence ID" value="TCJ31006.1"/>
    <property type="molecule type" value="Genomic_DNA"/>
</dbReference>
<dbReference type="SUPFAM" id="SSF82784">
    <property type="entry name" value="OsmC-like"/>
    <property type="match status" value="1"/>
</dbReference>
<keyword evidence="2" id="KW-1185">Reference proteome</keyword>
<sequence length="129" mass="13573">MDLSPFGVRVSAGSLRRADGGVVLPHVWTDAGVATTPVSNGAQALHLAVALCVLNDTFREARSRDITLDGVAVTADGAFDEEWRSTGITYSVELATPASPEERAALLAVVDEAAEIPRALRSATTVTRR</sequence>
<dbReference type="InterPro" id="IPR003718">
    <property type="entry name" value="OsmC/Ohr_fam"/>
</dbReference>
<dbReference type="RefSeq" id="WP_131580680.1">
    <property type="nucleotide sequence ID" value="NZ_SJZJ01000001.1"/>
</dbReference>
<accession>A0A4R1CLA8</accession>
<comment type="caution">
    <text evidence="1">The sequence shown here is derived from an EMBL/GenBank/DDBJ whole genome shotgun (WGS) entry which is preliminary data.</text>
</comment>
<dbReference type="Proteomes" id="UP000295453">
    <property type="component" value="Unassembled WGS sequence"/>
</dbReference>
<dbReference type="Pfam" id="PF02566">
    <property type="entry name" value="OsmC"/>
    <property type="match status" value="1"/>
</dbReference>
<dbReference type="OrthoDB" id="1358603at2"/>
<proteinExistence type="predicted"/>